<feature type="domain" description="HTH cro/C1-type" evidence="8">
    <location>
        <begin position="19"/>
        <end position="63"/>
    </location>
</feature>
<dbReference type="Gene3D" id="1.10.260.40">
    <property type="entry name" value="lambda repressor-like DNA-binding domains"/>
    <property type="match status" value="1"/>
</dbReference>
<feature type="active site" evidence="5">
    <location>
        <position position="193"/>
    </location>
</feature>
<comment type="similarity">
    <text evidence="5 6">Belongs to the class I-like SAM-binding methyltransferase superfamily. C5-methyltransferase family.</text>
</comment>
<dbReference type="InterPro" id="IPR010982">
    <property type="entry name" value="Lambda_DNA-bd_dom_sf"/>
</dbReference>
<dbReference type="InterPro" id="IPR001387">
    <property type="entry name" value="Cro/C1-type_HTH"/>
</dbReference>
<evidence type="ECO:0000256" key="2">
    <source>
        <dbReference type="ARBA" id="ARBA00022679"/>
    </source>
</evidence>
<dbReference type="GO" id="GO:0003886">
    <property type="term" value="F:DNA (cytosine-5-)-methyltransferase activity"/>
    <property type="evidence" value="ECO:0007669"/>
    <property type="project" value="UniProtKB-EC"/>
</dbReference>
<dbReference type="PROSITE" id="PS51679">
    <property type="entry name" value="SAM_MT_C5"/>
    <property type="match status" value="1"/>
</dbReference>
<evidence type="ECO:0000313" key="9">
    <source>
        <dbReference type="EMBL" id="WAT25563.1"/>
    </source>
</evidence>
<dbReference type="EC" id="2.1.1.37" evidence="7"/>
<dbReference type="GO" id="GO:0009307">
    <property type="term" value="P:DNA restriction-modification system"/>
    <property type="evidence" value="ECO:0007669"/>
    <property type="project" value="UniProtKB-KW"/>
</dbReference>
<reference evidence="9" key="1">
    <citation type="submission" date="2022-12" db="EMBL/GenBank/DDBJ databases">
        <title>Whole genome sequence analysis of a duck derived balloon bacteium Aerococcus urinaeequi henan2020.</title>
        <authorList>
            <person name="Zhang H."/>
            <person name="Qiao H.X."/>
            <person name="Bian C.Z."/>
            <person name="Shu J.C."/>
        </authorList>
    </citation>
    <scope>NUCLEOTIDE SEQUENCE</scope>
    <source>
        <strain evidence="9">2020-HN-1</strain>
        <plasmid evidence="9">unnamed</plasmid>
    </source>
</reference>
<keyword evidence="3 5" id="KW-0949">S-adenosyl-L-methionine</keyword>
<dbReference type="PROSITE" id="PS50943">
    <property type="entry name" value="HTH_CROC1"/>
    <property type="match status" value="1"/>
</dbReference>
<dbReference type="GO" id="GO:0032259">
    <property type="term" value="P:methylation"/>
    <property type="evidence" value="ECO:0007669"/>
    <property type="project" value="UniProtKB-KW"/>
</dbReference>
<dbReference type="Gene3D" id="3.90.120.10">
    <property type="entry name" value="DNA Methylase, subunit A, domain 2"/>
    <property type="match status" value="1"/>
</dbReference>
<dbReference type="PROSITE" id="PS00094">
    <property type="entry name" value="C5_MTASE_1"/>
    <property type="match status" value="1"/>
</dbReference>
<dbReference type="PRINTS" id="PR00105">
    <property type="entry name" value="C5METTRFRASE"/>
</dbReference>
<dbReference type="SUPFAM" id="SSF47413">
    <property type="entry name" value="lambda repressor-like DNA-binding domains"/>
    <property type="match status" value="1"/>
</dbReference>
<geneLocation type="plasmid" evidence="9 10">
    <name>unnamed</name>
</geneLocation>
<dbReference type="AlphaFoldDB" id="A0AA47GAV0"/>
<dbReference type="RefSeq" id="WP_269105650.1">
    <property type="nucleotide sequence ID" value="NZ_CP114064.1"/>
</dbReference>
<evidence type="ECO:0000256" key="4">
    <source>
        <dbReference type="ARBA" id="ARBA00022747"/>
    </source>
</evidence>
<dbReference type="NCBIfam" id="TIGR00675">
    <property type="entry name" value="dcm"/>
    <property type="match status" value="1"/>
</dbReference>
<dbReference type="SUPFAM" id="SSF53335">
    <property type="entry name" value="S-adenosyl-L-methionine-dependent methyltransferases"/>
    <property type="match status" value="1"/>
</dbReference>
<dbReference type="Proteomes" id="UP001164714">
    <property type="component" value="Plasmid unnamed"/>
</dbReference>
<dbReference type="InterPro" id="IPR029063">
    <property type="entry name" value="SAM-dependent_MTases_sf"/>
</dbReference>
<evidence type="ECO:0000313" key="10">
    <source>
        <dbReference type="Proteomes" id="UP001164714"/>
    </source>
</evidence>
<accession>A0AA47GAV0</accession>
<evidence type="ECO:0000256" key="3">
    <source>
        <dbReference type="ARBA" id="ARBA00022691"/>
    </source>
</evidence>
<dbReference type="Pfam" id="PF00145">
    <property type="entry name" value="DNA_methylase"/>
    <property type="match status" value="1"/>
</dbReference>
<dbReference type="InterPro" id="IPR001525">
    <property type="entry name" value="C5_MeTfrase"/>
</dbReference>
<dbReference type="InterPro" id="IPR018117">
    <property type="entry name" value="C5_DNA_meth_AS"/>
</dbReference>
<proteinExistence type="inferred from homology"/>
<evidence type="ECO:0000259" key="8">
    <source>
        <dbReference type="PROSITE" id="PS50943"/>
    </source>
</evidence>
<evidence type="ECO:0000256" key="1">
    <source>
        <dbReference type="ARBA" id="ARBA00022603"/>
    </source>
</evidence>
<evidence type="ECO:0000256" key="6">
    <source>
        <dbReference type="RuleBase" id="RU000416"/>
    </source>
</evidence>
<dbReference type="REBASE" id="678081">
    <property type="entry name" value="M.AurHN1ORF10185P"/>
</dbReference>
<dbReference type="EMBL" id="CP114064">
    <property type="protein sequence ID" value="WAT25563.1"/>
    <property type="molecule type" value="Genomic_DNA"/>
</dbReference>
<sequence>MRINKSVVLNKMNECNIKTQAELAERLNINKTQLSSMLNGDFNPIKTNVFHMMKELDLSFEEITSEKDIISSNETHIKQLSLFDNDPELLNRFDYQLNEYVDISKVVNNKKYSSLEAFAGAGGLALGLEMAGFDNKGAIEIDRDAVKTLNHNRPDWNIYDGDINDLVNQKNKPENHFFENIKDIDVFTGGFPCQSFSYAGKRQGFADTRGTLFYPYSQLIDKIKPKMFIAENVKGLVNHDNGATLTTMIKIFKSIGYHVYWNVLNSWDYGVAQKRQRIFIVGIREDLIKKEKFSFKLPKAFEYKPVLKDALKNVPKSDGMTYSEKKYKVLDLVPAGGCWVDLPENIAKEYLGASWNSGGGKRGMARRISWDEPSLTLTTSPNQKQTERCHPDETRPFTVREYARIQSFPDNWEFKGNVGSQYKQIGNAVPVNLAKAVGLAAIKYLNQFNN</sequence>
<gene>
    <name evidence="9" type="primary">dcm</name>
    <name evidence="9" type="ORF">OZ415_10185</name>
</gene>
<dbReference type="GO" id="GO:0003677">
    <property type="term" value="F:DNA binding"/>
    <property type="evidence" value="ECO:0007669"/>
    <property type="project" value="InterPro"/>
</dbReference>
<evidence type="ECO:0000256" key="5">
    <source>
        <dbReference type="PROSITE-ProRule" id="PRU01016"/>
    </source>
</evidence>
<dbReference type="CDD" id="cd00093">
    <property type="entry name" value="HTH_XRE"/>
    <property type="match status" value="1"/>
</dbReference>
<organism evidence="9 10">
    <name type="scientific">Aerococcus urinaeequi</name>
    <dbReference type="NCBI Taxonomy" id="51665"/>
    <lineage>
        <taxon>Bacteria</taxon>
        <taxon>Bacillati</taxon>
        <taxon>Bacillota</taxon>
        <taxon>Bacilli</taxon>
        <taxon>Lactobacillales</taxon>
        <taxon>Aerococcaceae</taxon>
        <taxon>Aerococcus</taxon>
    </lineage>
</organism>
<keyword evidence="2 5" id="KW-0808">Transferase</keyword>
<name>A0AA47GAV0_9LACT</name>
<evidence type="ECO:0000256" key="7">
    <source>
        <dbReference type="RuleBase" id="RU000417"/>
    </source>
</evidence>
<dbReference type="PANTHER" id="PTHR10629:SF52">
    <property type="entry name" value="DNA (CYTOSINE-5)-METHYLTRANSFERASE 1"/>
    <property type="match status" value="1"/>
</dbReference>
<keyword evidence="4" id="KW-0680">Restriction system</keyword>
<dbReference type="GO" id="GO:0044027">
    <property type="term" value="P:negative regulation of gene expression via chromosomal CpG island methylation"/>
    <property type="evidence" value="ECO:0007669"/>
    <property type="project" value="TreeGrafter"/>
</dbReference>
<keyword evidence="9" id="KW-0614">Plasmid</keyword>
<dbReference type="Gene3D" id="3.40.50.150">
    <property type="entry name" value="Vaccinia Virus protein VP39"/>
    <property type="match status" value="1"/>
</dbReference>
<protein>
    <recommendedName>
        <fullName evidence="7">Cytosine-specific methyltransferase</fullName>
        <ecNumber evidence="7">2.1.1.37</ecNumber>
    </recommendedName>
</protein>
<keyword evidence="1 5" id="KW-0489">Methyltransferase</keyword>
<dbReference type="CDD" id="cd00315">
    <property type="entry name" value="Cyt_C5_DNA_methylase"/>
    <property type="match status" value="1"/>
</dbReference>
<dbReference type="InterPro" id="IPR050390">
    <property type="entry name" value="C5-Methyltransferase"/>
</dbReference>
<dbReference type="PANTHER" id="PTHR10629">
    <property type="entry name" value="CYTOSINE-SPECIFIC METHYLTRANSFERASE"/>
    <property type="match status" value="1"/>
</dbReference>
<comment type="catalytic activity">
    <reaction evidence="7">
        <text>a 2'-deoxycytidine in DNA + S-adenosyl-L-methionine = a 5-methyl-2'-deoxycytidine in DNA + S-adenosyl-L-homocysteine + H(+)</text>
        <dbReference type="Rhea" id="RHEA:13681"/>
        <dbReference type="Rhea" id="RHEA-COMP:11369"/>
        <dbReference type="Rhea" id="RHEA-COMP:11370"/>
        <dbReference type="ChEBI" id="CHEBI:15378"/>
        <dbReference type="ChEBI" id="CHEBI:57856"/>
        <dbReference type="ChEBI" id="CHEBI:59789"/>
        <dbReference type="ChEBI" id="CHEBI:85452"/>
        <dbReference type="ChEBI" id="CHEBI:85454"/>
        <dbReference type="EC" id="2.1.1.37"/>
    </reaction>
</comment>